<comment type="caution">
    <text evidence="10">The sequence shown here is derived from an EMBL/GenBank/DDBJ whole genome shotgun (WGS) entry which is preliminary data.</text>
</comment>
<dbReference type="Gene3D" id="1.20.1740.10">
    <property type="entry name" value="Amino acid/polyamine transporter I"/>
    <property type="match status" value="1"/>
</dbReference>
<evidence type="ECO:0000313" key="10">
    <source>
        <dbReference type="EMBL" id="RUT38432.1"/>
    </source>
</evidence>
<feature type="transmembrane region" description="Helical" evidence="9">
    <location>
        <begin position="372"/>
        <end position="390"/>
    </location>
</feature>
<evidence type="ECO:0000256" key="4">
    <source>
        <dbReference type="ARBA" id="ARBA00022475"/>
    </source>
</evidence>
<keyword evidence="3 9" id="KW-0813">Transport</keyword>
<sequence>MQRIPFSNTLTIGFMLFALFFGAGNLVFPAMMGQNAGDQYWQANLGFLITGVGLPLLGTLALGFSGSKNLLALINRVHPWFAFGFTTLLYLTIGPLFAMPRTGSVSYEIAVKPYIEAEHGPLAMAVFTVLFFGVTLLLSINPAKTVNIIGKILTPILIACISLLAITSFVAPLGEPQKPESGYASQAFFKGFQEGYLTMDALAALVFGIIVINAIREKGVYERKSILKVCFQASLIAAAMLAVIYTSLTYIGASSVSTFGILANGGEVLNLVTSQYFGTFGGFVLGIIVLLACLTTSIGLTTACSSYFQKIIPGISYKSFCVVLSAISALLANIGLEQLIHFSVPVLTILYPLAIVIILLTFFHDLFKGKRPVYGVSLLLTFLVSLVDGLKDTPLNIELLHDWFTQYLPLYSFGLGWLIPACVGLLIGLLLPERQKGQQSSRLLED</sequence>
<dbReference type="OrthoDB" id="9783920at2"/>
<proteinExistence type="inferred from homology"/>
<feature type="transmembrane region" description="Helical" evidence="9">
    <location>
        <begin position="45"/>
        <end position="65"/>
    </location>
</feature>
<keyword evidence="6 9" id="KW-0029">Amino-acid transport</keyword>
<keyword evidence="7 9" id="KW-1133">Transmembrane helix</keyword>
<comment type="subcellular location">
    <subcellularLocation>
        <location evidence="1 9">Cell membrane</location>
        <topology evidence="1 9">Multi-pass membrane protein</topology>
    </subcellularLocation>
</comment>
<dbReference type="RefSeq" id="WP_127195215.1">
    <property type="nucleotide sequence ID" value="NZ_RZNY01000059.1"/>
</dbReference>
<evidence type="ECO:0000256" key="8">
    <source>
        <dbReference type="ARBA" id="ARBA00023136"/>
    </source>
</evidence>
<accession>A0A433XVL3</accession>
<keyword evidence="4" id="KW-1003">Cell membrane</keyword>
<dbReference type="GO" id="GO:0015818">
    <property type="term" value="P:isoleucine transport"/>
    <property type="evidence" value="ECO:0007669"/>
    <property type="project" value="TreeGrafter"/>
</dbReference>
<organism evidence="10 11">
    <name type="scientific">Paenibacillus anaericanus</name>
    <dbReference type="NCBI Taxonomy" id="170367"/>
    <lineage>
        <taxon>Bacteria</taxon>
        <taxon>Bacillati</taxon>
        <taxon>Bacillota</taxon>
        <taxon>Bacilli</taxon>
        <taxon>Bacillales</taxon>
        <taxon>Paenibacillaceae</taxon>
        <taxon>Paenibacillus</taxon>
    </lineage>
</organism>
<dbReference type="GO" id="GO:0015190">
    <property type="term" value="F:L-leucine transmembrane transporter activity"/>
    <property type="evidence" value="ECO:0007669"/>
    <property type="project" value="TreeGrafter"/>
</dbReference>
<dbReference type="EMBL" id="RZNY01000059">
    <property type="protein sequence ID" value="RUT38432.1"/>
    <property type="molecule type" value="Genomic_DNA"/>
</dbReference>
<evidence type="ECO:0000313" key="11">
    <source>
        <dbReference type="Proteomes" id="UP000279446"/>
    </source>
</evidence>
<feature type="transmembrane region" description="Helical" evidence="9">
    <location>
        <begin position="152"/>
        <end position="174"/>
    </location>
</feature>
<comment type="function">
    <text evidence="9">Component of the transport system for branched-chain amino acids.</text>
</comment>
<dbReference type="GO" id="GO:0015820">
    <property type="term" value="P:L-leucine transport"/>
    <property type="evidence" value="ECO:0007669"/>
    <property type="project" value="TreeGrafter"/>
</dbReference>
<keyword evidence="11" id="KW-1185">Reference proteome</keyword>
<evidence type="ECO:0000256" key="3">
    <source>
        <dbReference type="ARBA" id="ARBA00022448"/>
    </source>
</evidence>
<feature type="transmembrane region" description="Helical" evidence="9">
    <location>
        <begin position="235"/>
        <end position="263"/>
    </location>
</feature>
<feature type="transmembrane region" description="Helical" evidence="9">
    <location>
        <begin position="283"/>
        <end position="308"/>
    </location>
</feature>
<evidence type="ECO:0000256" key="2">
    <source>
        <dbReference type="ARBA" id="ARBA00008540"/>
    </source>
</evidence>
<comment type="caution">
    <text evidence="9">Lacks conserved residue(s) required for the propagation of feature annotation.</text>
</comment>
<dbReference type="NCBIfam" id="TIGR00796">
    <property type="entry name" value="livcs"/>
    <property type="match status" value="1"/>
</dbReference>
<evidence type="ECO:0000256" key="7">
    <source>
        <dbReference type="ARBA" id="ARBA00022989"/>
    </source>
</evidence>
<name>A0A433XVL3_9BACL</name>
<dbReference type="InterPro" id="IPR004685">
    <property type="entry name" value="Brnchd-chn_aa_trnsp_Livcs"/>
</dbReference>
<dbReference type="GO" id="GO:0015188">
    <property type="term" value="F:L-isoleucine transmembrane transporter activity"/>
    <property type="evidence" value="ECO:0007669"/>
    <property type="project" value="TreeGrafter"/>
</dbReference>
<evidence type="ECO:0000256" key="5">
    <source>
        <dbReference type="ARBA" id="ARBA00022692"/>
    </source>
</evidence>
<dbReference type="Pfam" id="PF05525">
    <property type="entry name" value="Branch_AA_trans"/>
    <property type="match status" value="1"/>
</dbReference>
<feature type="transmembrane region" description="Helical" evidence="9">
    <location>
        <begin position="194"/>
        <end position="215"/>
    </location>
</feature>
<reference evidence="10 11" key="1">
    <citation type="submission" date="2018-12" db="EMBL/GenBank/DDBJ databases">
        <authorList>
            <person name="Sun L."/>
            <person name="Chen Z."/>
        </authorList>
    </citation>
    <scope>NUCLEOTIDE SEQUENCE [LARGE SCALE GENOMIC DNA]</scope>
    <source>
        <strain evidence="10 11">DSM 15890</strain>
    </source>
</reference>
<protein>
    <recommendedName>
        <fullName evidence="9">Branched-chain amino acid transport system carrier protein</fullName>
    </recommendedName>
</protein>
<dbReference type="GO" id="GO:0005886">
    <property type="term" value="C:plasma membrane"/>
    <property type="evidence" value="ECO:0007669"/>
    <property type="project" value="UniProtKB-SubCell"/>
</dbReference>
<dbReference type="AlphaFoldDB" id="A0A433XVL3"/>
<feature type="transmembrane region" description="Helical" evidence="9">
    <location>
        <begin position="342"/>
        <end position="363"/>
    </location>
</feature>
<feature type="transmembrane region" description="Helical" evidence="9">
    <location>
        <begin position="315"/>
        <end position="336"/>
    </location>
</feature>
<dbReference type="GO" id="GO:0005304">
    <property type="term" value="F:L-valine transmembrane transporter activity"/>
    <property type="evidence" value="ECO:0007669"/>
    <property type="project" value="TreeGrafter"/>
</dbReference>
<feature type="transmembrane region" description="Helical" evidence="9">
    <location>
        <begin position="119"/>
        <end position="140"/>
    </location>
</feature>
<evidence type="ECO:0000256" key="9">
    <source>
        <dbReference type="RuleBase" id="RU362122"/>
    </source>
</evidence>
<comment type="similarity">
    <text evidence="2 9">Belongs to the branched chain amino acid transporter family.</text>
</comment>
<evidence type="ECO:0000256" key="1">
    <source>
        <dbReference type="ARBA" id="ARBA00004651"/>
    </source>
</evidence>
<feature type="transmembrane region" description="Helical" evidence="9">
    <location>
        <begin position="410"/>
        <end position="432"/>
    </location>
</feature>
<keyword evidence="5 9" id="KW-0812">Transmembrane</keyword>
<dbReference type="PANTHER" id="PTHR30588:SF0">
    <property type="entry name" value="BRANCHED-CHAIN AMINO ACID PERMEASE BRNQ"/>
    <property type="match status" value="1"/>
</dbReference>
<feature type="transmembrane region" description="Helical" evidence="9">
    <location>
        <begin position="77"/>
        <end position="99"/>
    </location>
</feature>
<dbReference type="Proteomes" id="UP000279446">
    <property type="component" value="Unassembled WGS sequence"/>
</dbReference>
<dbReference type="PANTHER" id="PTHR30588">
    <property type="entry name" value="BRANCHED-CHAIN AMINO ACID TRANSPORT SYSTEM 2 CARRIER PROTEIN"/>
    <property type="match status" value="1"/>
</dbReference>
<evidence type="ECO:0000256" key="6">
    <source>
        <dbReference type="ARBA" id="ARBA00022970"/>
    </source>
</evidence>
<keyword evidence="8 9" id="KW-0472">Membrane</keyword>
<gene>
    <name evidence="10" type="primary">brnQ</name>
    <name evidence="10" type="ORF">EJP82_27270</name>
</gene>